<dbReference type="InterPro" id="IPR036772">
    <property type="entry name" value="SRCR-like_dom_sf"/>
</dbReference>
<evidence type="ECO:0000256" key="4">
    <source>
        <dbReference type="ARBA" id="ARBA00023180"/>
    </source>
</evidence>
<dbReference type="InterPro" id="IPR001190">
    <property type="entry name" value="SRCR"/>
</dbReference>
<proteinExistence type="predicted"/>
<dbReference type="PROSITE" id="PS50287">
    <property type="entry name" value="SRCR_2"/>
    <property type="match status" value="2"/>
</dbReference>
<keyword evidence="1" id="KW-0732">Signal</keyword>
<dbReference type="EMBL" id="OZ035827">
    <property type="protein sequence ID" value="CAL1607152.1"/>
    <property type="molecule type" value="Genomic_DNA"/>
</dbReference>
<feature type="disulfide bond" evidence="5">
    <location>
        <begin position="224"/>
        <end position="234"/>
    </location>
</feature>
<accession>A0AAV2M1C8</accession>
<sequence>MERKTEETWKPVMVKKQKELQRWCQDMFCGDHSSHQHEGNATHLTCTDNVTVVLRHEEKTSQCFGTVHVNHQGTLWPVCATDWKEQNARLVCQELGCGHLVKFFSTKASSSSILDSVVCTDQDSSLWSCKSKHSSTSFGCSQHVFVICNDGVKLRLSDGPGRCSGRLDLWFEGRWQKARQSQWSRMNSEAVCKDLGCGEGVIGSPSPHRFPQGPHPYLDRSFQCSPDAQSLLRCPMREERNPPREDSIVDITCTGKTQH</sequence>
<dbReference type="SMART" id="SM00202">
    <property type="entry name" value="SR"/>
    <property type="match status" value="2"/>
</dbReference>
<dbReference type="GO" id="GO:0016020">
    <property type="term" value="C:membrane"/>
    <property type="evidence" value="ECO:0007669"/>
    <property type="project" value="InterPro"/>
</dbReference>
<dbReference type="Pfam" id="PF00530">
    <property type="entry name" value="SRCR"/>
    <property type="match status" value="2"/>
</dbReference>
<reference evidence="7 8" key="1">
    <citation type="submission" date="2024-04" db="EMBL/GenBank/DDBJ databases">
        <authorList>
            <person name="Waldvogel A.-M."/>
            <person name="Schoenle A."/>
        </authorList>
    </citation>
    <scope>NUCLEOTIDE SEQUENCE [LARGE SCALE GENOMIC DNA]</scope>
</reference>
<feature type="domain" description="SRCR" evidence="6">
    <location>
        <begin position="54"/>
        <end position="149"/>
    </location>
</feature>
<dbReference type="AlphaFoldDB" id="A0AAV2M1C8"/>
<evidence type="ECO:0000256" key="1">
    <source>
        <dbReference type="ARBA" id="ARBA00022729"/>
    </source>
</evidence>
<dbReference type="PANTHER" id="PTHR19331:SF465">
    <property type="entry name" value="EGG PEPTIDE SPERACT RECEPTOR"/>
    <property type="match status" value="1"/>
</dbReference>
<organism evidence="7 8">
    <name type="scientific">Knipowitschia caucasica</name>
    <name type="common">Caucasian dwarf goby</name>
    <name type="synonym">Pomatoschistus caucasicus</name>
    <dbReference type="NCBI Taxonomy" id="637954"/>
    <lineage>
        <taxon>Eukaryota</taxon>
        <taxon>Metazoa</taxon>
        <taxon>Chordata</taxon>
        <taxon>Craniata</taxon>
        <taxon>Vertebrata</taxon>
        <taxon>Euteleostomi</taxon>
        <taxon>Actinopterygii</taxon>
        <taxon>Neopterygii</taxon>
        <taxon>Teleostei</taxon>
        <taxon>Neoteleostei</taxon>
        <taxon>Acanthomorphata</taxon>
        <taxon>Gobiaria</taxon>
        <taxon>Gobiiformes</taxon>
        <taxon>Gobioidei</taxon>
        <taxon>Gobiidae</taxon>
        <taxon>Gobiinae</taxon>
        <taxon>Knipowitschia</taxon>
    </lineage>
</organism>
<keyword evidence="4" id="KW-0325">Glycoprotein</keyword>
<keyword evidence="2" id="KW-0677">Repeat</keyword>
<keyword evidence="3 5" id="KW-1015">Disulfide bond</keyword>
<evidence type="ECO:0000313" key="7">
    <source>
        <dbReference type="EMBL" id="CAL1607152.1"/>
    </source>
</evidence>
<dbReference type="Gene3D" id="3.10.250.10">
    <property type="entry name" value="SRCR-like domain"/>
    <property type="match status" value="2"/>
</dbReference>
<comment type="caution">
    <text evidence="5">Lacks conserved residue(s) required for the propagation of feature annotation.</text>
</comment>
<gene>
    <name evidence="7" type="ORF">KC01_LOCUS34221</name>
</gene>
<feature type="domain" description="SRCR" evidence="6">
    <location>
        <begin position="154"/>
        <end position="259"/>
    </location>
</feature>
<name>A0AAV2M1C8_KNICA</name>
<evidence type="ECO:0000256" key="3">
    <source>
        <dbReference type="ARBA" id="ARBA00023157"/>
    </source>
</evidence>
<dbReference type="PANTHER" id="PTHR19331">
    <property type="entry name" value="SCAVENGER RECEPTOR DOMAIN-CONTAINING"/>
    <property type="match status" value="1"/>
</dbReference>
<keyword evidence="8" id="KW-1185">Reference proteome</keyword>
<evidence type="ECO:0000256" key="5">
    <source>
        <dbReference type="PROSITE-ProRule" id="PRU00196"/>
    </source>
</evidence>
<protein>
    <recommendedName>
        <fullName evidence="6">SRCR domain-containing protein</fullName>
    </recommendedName>
</protein>
<dbReference type="PRINTS" id="PR00258">
    <property type="entry name" value="SPERACTRCPTR"/>
</dbReference>
<evidence type="ECO:0000259" key="6">
    <source>
        <dbReference type="PROSITE" id="PS50287"/>
    </source>
</evidence>
<dbReference type="SUPFAM" id="SSF56487">
    <property type="entry name" value="SRCR-like"/>
    <property type="match status" value="2"/>
</dbReference>
<dbReference type="Proteomes" id="UP001497482">
    <property type="component" value="Chromosome 5"/>
</dbReference>
<feature type="disulfide bond" evidence="5">
    <location>
        <begin position="119"/>
        <end position="129"/>
    </location>
</feature>
<evidence type="ECO:0000313" key="8">
    <source>
        <dbReference type="Proteomes" id="UP001497482"/>
    </source>
</evidence>
<evidence type="ECO:0000256" key="2">
    <source>
        <dbReference type="ARBA" id="ARBA00022737"/>
    </source>
</evidence>